<sequence length="191" mass="20720">MITNILLCGVGGQGTLLASNLLAECTMRAGFDVKKSEVHGMAQRGGSVVSHVRFGPAIHAPLIRQGEADILLAFEELEALRWAEYLKPNGLVLVNRQRILPMSVSAGSSVYPTEIISLLEKLPARVRAVPALDIAKELGNQKCVNVVLLGVLARQLPAIDRPTWDAALRERIPAKLLDLNVKAFERGWNAA</sequence>
<name>A0A367ZT56_9BACT</name>
<dbReference type="NCBIfam" id="NF005322">
    <property type="entry name" value="PRK06853.1-2"/>
    <property type="match status" value="1"/>
</dbReference>
<evidence type="ECO:0000313" key="3">
    <source>
        <dbReference type="EMBL" id="RCK81318.1"/>
    </source>
</evidence>
<gene>
    <name evidence="3" type="ORF">OZSIB_2187</name>
</gene>
<organism evidence="3 4">
    <name type="scientific">Candidatus Ozemobacter sibiricus</name>
    <dbReference type="NCBI Taxonomy" id="2268124"/>
    <lineage>
        <taxon>Bacteria</taxon>
        <taxon>Candidatus Ozemobacteria</taxon>
        <taxon>Candidatus Ozemobacterales</taxon>
        <taxon>Candidatus Ozemobacteraceae</taxon>
        <taxon>Candidatus Ozemobacter</taxon>
    </lineage>
</organism>
<accession>A0A367ZT56</accession>
<dbReference type="EMBL" id="QOQW01000002">
    <property type="protein sequence ID" value="RCK81318.1"/>
    <property type="molecule type" value="Genomic_DNA"/>
</dbReference>
<dbReference type="InterPro" id="IPR002869">
    <property type="entry name" value="Pyrv_flavodox_OxRed_cen"/>
</dbReference>
<evidence type="ECO:0000256" key="1">
    <source>
        <dbReference type="ARBA" id="ARBA00023002"/>
    </source>
</evidence>
<proteinExistence type="predicted"/>
<protein>
    <submittedName>
        <fullName evidence="3">Indolepyruvate oxidoreductase subunit IorB</fullName>
    </submittedName>
</protein>
<dbReference type="Proteomes" id="UP000252355">
    <property type="component" value="Unassembled WGS sequence"/>
</dbReference>
<dbReference type="PANTHER" id="PTHR43854:SF1">
    <property type="entry name" value="INDOLEPYRUVATE OXIDOREDUCTASE SUBUNIT IORB"/>
    <property type="match status" value="1"/>
</dbReference>
<dbReference type="Gene3D" id="3.40.920.10">
    <property type="entry name" value="Pyruvate-ferredoxin oxidoreductase, PFOR, domain III"/>
    <property type="match status" value="1"/>
</dbReference>
<keyword evidence="3" id="KW-0670">Pyruvate</keyword>
<feature type="domain" description="Pyruvate/ketoisovalerate oxidoreductase catalytic" evidence="2">
    <location>
        <begin position="11"/>
        <end position="187"/>
    </location>
</feature>
<dbReference type="Pfam" id="PF01558">
    <property type="entry name" value="POR"/>
    <property type="match status" value="1"/>
</dbReference>
<dbReference type="PANTHER" id="PTHR43854">
    <property type="entry name" value="INDOLEPYRUVATE OXIDOREDUCTASE SUBUNIT IORB"/>
    <property type="match status" value="1"/>
</dbReference>
<dbReference type="InterPro" id="IPR052198">
    <property type="entry name" value="IorB_Oxidoreductase"/>
</dbReference>
<dbReference type="SUPFAM" id="SSF53323">
    <property type="entry name" value="Pyruvate-ferredoxin oxidoreductase, PFOR, domain III"/>
    <property type="match status" value="1"/>
</dbReference>
<evidence type="ECO:0000259" key="2">
    <source>
        <dbReference type="Pfam" id="PF01558"/>
    </source>
</evidence>
<reference evidence="3 4" key="1">
    <citation type="submission" date="2018-05" db="EMBL/GenBank/DDBJ databases">
        <title>A metagenomic window into the 2 km-deep terrestrial subsurface aquifer revealed taxonomically and functionally diverse microbial community comprising novel uncultured bacterial lineages.</title>
        <authorList>
            <person name="Kadnikov V.V."/>
            <person name="Mardanov A.V."/>
            <person name="Beletsky A.V."/>
            <person name="Banks D."/>
            <person name="Pimenov N.V."/>
            <person name="Frank Y.A."/>
            <person name="Karnachuk O.V."/>
            <person name="Ravin N.V."/>
        </authorList>
    </citation>
    <scope>NUCLEOTIDE SEQUENCE [LARGE SCALE GENOMIC DNA]</scope>
    <source>
        <strain evidence="3">BY5</strain>
    </source>
</reference>
<dbReference type="GO" id="GO:0016903">
    <property type="term" value="F:oxidoreductase activity, acting on the aldehyde or oxo group of donors"/>
    <property type="evidence" value="ECO:0007669"/>
    <property type="project" value="InterPro"/>
</dbReference>
<dbReference type="NCBIfam" id="NF005325">
    <property type="entry name" value="PRK06853.1-5"/>
    <property type="match status" value="1"/>
</dbReference>
<comment type="caution">
    <text evidence="3">The sequence shown here is derived from an EMBL/GenBank/DDBJ whole genome shotgun (WGS) entry which is preliminary data.</text>
</comment>
<dbReference type="AlphaFoldDB" id="A0A367ZT56"/>
<dbReference type="InterPro" id="IPR019752">
    <property type="entry name" value="Pyrv/ketoisovalerate_OxRed_cat"/>
</dbReference>
<evidence type="ECO:0000313" key="4">
    <source>
        <dbReference type="Proteomes" id="UP000252355"/>
    </source>
</evidence>
<keyword evidence="1" id="KW-0560">Oxidoreductase</keyword>